<feature type="domain" description="Glycoside-hydrolase family GH114 TIM-barrel" evidence="6">
    <location>
        <begin position="799"/>
        <end position="1038"/>
    </location>
</feature>
<dbReference type="STRING" id="183478.A0A364N6J2"/>
<dbReference type="Gene3D" id="3.20.20.70">
    <property type="entry name" value="Aldolase class I"/>
    <property type="match status" value="1"/>
</dbReference>
<proteinExistence type="predicted"/>
<dbReference type="AlphaFoldDB" id="A0A364N6J2"/>
<dbReference type="InterPro" id="IPR017853">
    <property type="entry name" value="GH"/>
</dbReference>
<name>A0A364N6J2_STELY</name>
<keyword evidence="11" id="KW-1185">Reference proteome</keyword>
<evidence type="ECO:0000256" key="5">
    <source>
        <dbReference type="SAM" id="SignalP"/>
    </source>
</evidence>
<dbReference type="InterPro" id="IPR056826">
    <property type="entry name" value="Agd3_CE"/>
</dbReference>
<evidence type="ECO:0000256" key="2">
    <source>
        <dbReference type="ARBA" id="ARBA00012755"/>
    </source>
</evidence>
<keyword evidence="4" id="KW-0812">Transmembrane</keyword>
<keyword evidence="4" id="KW-1133">Transmembrane helix</keyword>
<dbReference type="Pfam" id="PF25116">
    <property type="entry name" value="CBM87_Agd3"/>
    <property type="match status" value="1"/>
</dbReference>
<evidence type="ECO:0000313" key="11">
    <source>
        <dbReference type="Proteomes" id="UP000249619"/>
    </source>
</evidence>
<dbReference type="InterPro" id="IPR050788">
    <property type="entry name" value="Yeast_SRP1/TIP1_CWP"/>
</dbReference>
<dbReference type="SUPFAM" id="SSF51445">
    <property type="entry name" value="(Trans)glycosidases"/>
    <property type="match status" value="1"/>
</dbReference>
<gene>
    <name evidence="10" type="ORF">DDE83_003805</name>
</gene>
<evidence type="ECO:0000259" key="9">
    <source>
        <dbReference type="Pfam" id="PF25117"/>
    </source>
</evidence>
<dbReference type="InterPro" id="IPR013785">
    <property type="entry name" value="Aldolase_TIM"/>
</dbReference>
<dbReference type="InterPro" id="IPR004352">
    <property type="entry name" value="GH114_TIM-barrel"/>
</dbReference>
<feature type="transmembrane region" description="Helical" evidence="4">
    <location>
        <begin position="738"/>
        <end position="761"/>
    </location>
</feature>
<feature type="domain" description="Agd3 deacetylase" evidence="7">
    <location>
        <begin position="251"/>
        <end position="616"/>
    </location>
</feature>
<dbReference type="Proteomes" id="UP000249619">
    <property type="component" value="Unassembled WGS sequence"/>
</dbReference>
<evidence type="ECO:0000259" key="6">
    <source>
        <dbReference type="Pfam" id="PF03537"/>
    </source>
</evidence>
<evidence type="ECO:0000259" key="8">
    <source>
        <dbReference type="Pfam" id="PF25116"/>
    </source>
</evidence>
<dbReference type="PANTHER" id="PTHR31002">
    <property type="entry name" value="SERIPAUPERIN"/>
    <property type="match status" value="1"/>
</dbReference>
<dbReference type="Pfam" id="PF03537">
    <property type="entry name" value="Glyco_hydro_114"/>
    <property type="match status" value="1"/>
</dbReference>
<dbReference type="Pfam" id="PF25115">
    <property type="entry name" value="Agd3_CE"/>
    <property type="match status" value="1"/>
</dbReference>
<dbReference type="GO" id="GO:0005975">
    <property type="term" value="P:carbohydrate metabolic process"/>
    <property type="evidence" value="ECO:0007669"/>
    <property type="project" value="InterPro"/>
</dbReference>
<dbReference type="Gene3D" id="3.20.20.370">
    <property type="entry name" value="Glycoside hydrolase/deacetylase"/>
    <property type="match status" value="1"/>
</dbReference>
<comment type="caution">
    <text evidence="10">The sequence shown here is derived from an EMBL/GenBank/DDBJ whole genome shotgun (WGS) entry which is preliminary data.</text>
</comment>
<dbReference type="InterPro" id="IPR056827">
    <property type="entry name" value="CBM87_Agd3"/>
</dbReference>
<keyword evidence="4" id="KW-0472">Membrane</keyword>
<comment type="catalytic activity">
    <reaction evidence="1">
        <text>Hydrolysis of terminal, non-reducing alpha-D-galactose residues in alpha-D-galactosides, including galactose oligosaccharides, galactomannans and galactolipids.</text>
        <dbReference type="EC" id="3.2.1.22"/>
    </reaction>
</comment>
<feature type="chain" id="PRO_5016687122" description="alpha-galactosidase" evidence="5">
    <location>
        <begin position="27"/>
        <end position="1059"/>
    </location>
</feature>
<reference evidence="11" key="1">
    <citation type="submission" date="2018-05" db="EMBL/GenBank/DDBJ databases">
        <title>Draft genome sequence of Stemphylium lycopersici strain CIDEFI 213.</title>
        <authorList>
            <person name="Medina R."/>
            <person name="Franco M.E.E."/>
            <person name="Lucentini C.G."/>
            <person name="Saparrat M.C.N."/>
            <person name="Balatti P.A."/>
        </authorList>
    </citation>
    <scope>NUCLEOTIDE SEQUENCE [LARGE SCALE GENOMIC DNA]</scope>
    <source>
        <strain evidence="11">CIDEFI 213</strain>
    </source>
</reference>
<evidence type="ECO:0000256" key="1">
    <source>
        <dbReference type="ARBA" id="ARBA00001255"/>
    </source>
</evidence>
<feature type="transmembrane region" description="Helical" evidence="4">
    <location>
        <begin position="473"/>
        <end position="491"/>
    </location>
</feature>
<dbReference type="GO" id="GO:0004557">
    <property type="term" value="F:alpha-galactosidase activity"/>
    <property type="evidence" value="ECO:0007669"/>
    <property type="project" value="UniProtKB-EC"/>
</dbReference>
<protein>
    <recommendedName>
        <fullName evidence="2">alpha-galactosidase</fullName>
        <ecNumber evidence="2">3.2.1.22</ecNumber>
    </recommendedName>
</protein>
<dbReference type="SUPFAM" id="SSF88713">
    <property type="entry name" value="Glycoside hydrolase/deacetylase"/>
    <property type="match status" value="1"/>
</dbReference>
<accession>A0A364N6J2</accession>
<feature type="compositionally biased region" description="Polar residues" evidence="3">
    <location>
        <begin position="706"/>
        <end position="716"/>
    </location>
</feature>
<evidence type="ECO:0000259" key="7">
    <source>
        <dbReference type="Pfam" id="PF25115"/>
    </source>
</evidence>
<dbReference type="Pfam" id="PF25117">
    <property type="entry name" value="Agd3_C"/>
    <property type="match status" value="1"/>
</dbReference>
<feature type="signal peptide" evidence="5">
    <location>
        <begin position="1"/>
        <end position="26"/>
    </location>
</feature>
<evidence type="ECO:0000256" key="4">
    <source>
        <dbReference type="SAM" id="Phobius"/>
    </source>
</evidence>
<dbReference type="EMBL" id="QGDH01000044">
    <property type="protein sequence ID" value="RAR12886.1"/>
    <property type="molecule type" value="Genomic_DNA"/>
</dbReference>
<evidence type="ECO:0000313" key="10">
    <source>
        <dbReference type="EMBL" id="RAR12886.1"/>
    </source>
</evidence>
<dbReference type="InterPro" id="IPR011330">
    <property type="entry name" value="Glyco_hydro/deAcase_b/a-brl"/>
</dbReference>
<dbReference type="OrthoDB" id="2113314at2759"/>
<feature type="domain" description="Agd3 CBM87" evidence="8">
    <location>
        <begin position="33"/>
        <end position="237"/>
    </location>
</feature>
<sequence length="1059" mass="115937">MAYSAPFLLRACLVSYLFLFTRQVSAYVGGATVSSTILIIARDTTAATNGAALGLQGYGIPYEIVTVPQAGITNLPLLNSSATYGNYGGIVTISEVGYNYDGLYYSALTTEQWSELYDYQASFGVRMVRLDVFPTTEFGAVSNGGNLNDEPFSFTNMTGFPSVNFKPDVEISMANIYHTPATITNSSIAWEVAKFSTSGTAVVVNQIGARQQMVWFLPFALDWAPTSNILQHAWITWITRGLFVGFRRIYLGTQVDDMFLETEMYRPTGKNYRATPDDLSVHVTWQAELNAKLPSGSEFFIEIGHNGNGDIEASAYTDEGETICNPDTAIEYAEQPEGSPEFKKPPGTGTNIWPATPSQYSWSLECAQIDDLQNWFAVESQRDAFAHISHTFSHADLTNATYSDTSKEITFNQAWLKQVGLDAARRFSPKGIIPPAITGLFNADAIKGWMDNGITNVVGDNTRPSLRNPQSTFWPFTTTVANNGYAGLLIMPRWATLIYYNCDLPACTTQEWIDTSAGQGTFDDLIANARDTAMRNLFGLHWDPYMFHQANMRVADVPTTTLNGESGQYSLLMSWIKVVTEEMTRITTWPIKTLKHDDIAQLFIDRQTRDLCRPSMTWKASSDGTGIESVSVYTAGGNSCGTTIPITVPGAVADTTGATREQLGSDPLTLWVTMSGASRQCREKATAPPATRLLTPQIHGYIGWNKQSTGTQQNKKVGTMDAKSPPQKHRTWTRRRKLLCILLPILVLGILALALGLGLGLTLGRSDDDDDDDGGNDDTSPPLPSPNTTLPWTPAVSSTWQIILSHPPDLSSSSATTPNVSVFDIDLFDTPASTIQQLHSLGKKVLCYFSAGSYEDWRDDADEFEDADLGNDLDGWPGEKWLDLKSENVRRIMKTRIELAAEKGCDGVDPDNVDAYQNDNGLDLTSEDSISYMAFLSNLTVPLNLALGLKNAGDIIPSVLPIVHFSVNEECVKYSECDTFAPFIEAGKPVFHIEYPDGAGAEQGLKNDALGQSCDREGDGEGSEGFSTVLKKMELDGWVEYCDGSVEVTDVDEAVGGHD</sequence>
<feature type="region of interest" description="Disordered" evidence="3">
    <location>
        <begin position="706"/>
        <end position="730"/>
    </location>
</feature>
<feature type="region of interest" description="Disordered" evidence="3">
    <location>
        <begin position="768"/>
        <end position="791"/>
    </location>
</feature>
<keyword evidence="5" id="KW-0732">Signal</keyword>
<organism evidence="10 11">
    <name type="scientific">Stemphylium lycopersici</name>
    <name type="common">Tomato gray leaf spot disease fungus</name>
    <name type="synonym">Thyrospora lycopersici</name>
    <dbReference type="NCBI Taxonomy" id="183478"/>
    <lineage>
        <taxon>Eukaryota</taxon>
        <taxon>Fungi</taxon>
        <taxon>Dikarya</taxon>
        <taxon>Ascomycota</taxon>
        <taxon>Pezizomycotina</taxon>
        <taxon>Dothideomycetes</taxon>
        <taxon>Pleosporomycetidae</taxon>
        <taxon>Pleosporales</taxon>
        <taxon>Pleosporineae</taxon>
        <taxon>Pleosporaceae</taxon>
        <taxon>Stemphylium</taxon>
    </lineage>
</organism>
<feature type="domain" description="Agd3 C-terminal" evidence="9">
    <location>
        <begin position="625"/>
        <end position="678"/>
    </location>
</feature>
<dbReference type="PANTHER" id="PTHR31002:SF34">
    <property type="entry name" value="CELL WALL PROTEIN CWP1-RELATED"/>
    <property type="match status" value="1"/>
</dbReference>
<evidence type="ECO:0000256" key="3">
    <source>
        <dbReference type="SAM" id="MobiDB-lite"/>
    </source>
</evidence>
<dbReference type="EC" id="3.2.1.22" evidence="2"/>
<dbReference type="InterPro" id="IPR056825">
    <property type="entry name" value="Agd3_C"/>
</dbReference>